<dbReference type="RefSeq" id="WP_319954668.1">
    <property type="nucleotide sequence ID" value="NZ_JAXAVX010000006.1"/>
</dbReference>
<dbReference type="InterPro" id="IPR027417">
    <property type="entry name" value="P-loop_NTPase"/>
</dbReference>
<protein>
    <recommendedName>
        <fullName evidence="1">Trehalose 2-sulfotransferase</fullName>
    </recommendedName>
</protein>
<gene>
    <name evidence="3" type="ORF">SK069_12975</name>
</gene>
<dbReference type="EMBL" id="JAXAVX010000006">
    <property type="protein sequence ID" value="MDX8152512.1"/>
    <property type="molecule type" value="Genomic_DNA"/>
</dbReference>
<organism evidence="3 4">
    <name type="scientific">Patulibacter brassicae</name>
    <dbReference type="NCBI Taxonomy" id="1705717"/>
    <lineage>
        <taxon>Bacteria</taxon>
        <taxon>Bacillati</taxon>
        <taxon>Actinomycetota</taxon>
        <taxon>Thermoleophilia</taxon>
        <taxon>Solirubrobacterales</taxon>
        <taxon>Patulibacteraceae</taxon>
        <taxon>Patulibacter</taxon>
    </lineage>
</organism>
<comment type="catalytic activity">
    <reaction evidence="1">
        <text>alpha,alpha-trehalose + 3'-phosphoadenylyl sulfate = 2-O-sulfo-alpha,alpha-trehalose + adenosine 3',5'-bisphosphate + H(+)</text>
        <dbReference type="Rhea" id="RHEA:41608"/>
        <dbReference type="ChEBI" id="CHEBI:15378"/>
        <dbReference type="ChEBI" id="CHEBI:16551"/>
        <dbReference type="ChEBI" id="CHEBI:58339"/>
        <dbReference type="ChEBI" id="CHEBI:58343"/>
        <dbReference type="ChEBI" id="CHEBI:60091"/>
        <dbReference type="EC" id="2.8.2.37"/>
    </reaction>
</comment>
<dbReference type="InterPro" id="IPR015124">
    <property type="entry name" value="Stf0"/>
</dbReference>
<dbReference type="Proteomes" id="UP001277761">
    <property type="component" value="Unassembled WGS sequence"/>
</dbReference>
<proteinExistence type="inferred from homology"/>
<feature type="domain" description="Sulphotransferase Stf0" evidence="2">
    <location>
        <begin position="11"/>
        <end position="289"/>
    </location>
</feature>
<evidence type="ECO:0000256" key="1">
    <source>
        <dbReference type="PIRNR" id="PIRNR021497"/>
    </source>
</evidence>
<dbReference type="SUPFAM" id="SSF52540">
    <property type="entry name" value="P-loop containing nucleoside triphosphate hydrolases"/>
    <property type="match status" value="1"/>
</dbReference>
<name>A0ABU4VL04_9ACTN</name>
<keyword evidence="1" id="KW-0119">Carbohydrate metabolism</keyword>
<dbReference type="Pfam" id="PF09037">
    <property type="entry name" value="Sulphotransf"/>
    <property type="match status" value="1"/>
</dbReference>
<dbReference type="Gene3D" id="3.40.50.300">
    <property type="entry name" value="P-loop containing nucleotide triphosphate hydrolases"/>
    <property type="match status" value="1"/>
</dbReference>
<dbReference type="InterPro" id="IPR024628">
    <property type="entry name" value="Sulfotransferase_Stf0_dom"/>
</dbReference>
<keyword evidence="4" id="KW-1185">Reference proteome</keyword>
<dbReference type="PIRSF" id="PIRSF021497">
    <property type="entry name" value="Sulphotransferase_Stf0"/>
    <property type="match status" value="1"/>
</dbReference>
<comment type="function">
    <text evidence="1">Catalyzes the sulfuryl group transfer from 3'-phosphoadenosine-5'-phosphosulfate (PAPS) to trehalose, leading to trehalose-2-sulfate (T2S).</text>
</comment>
<comment type="pathway">
    <text evidence="1">Glycolipid metabolism.</text>
</comment>
<evidence type="ECO:0000313" key="4">
    <source>
        <dbReference type="Proteomes" id="UP001277761"/>
    </source>
</evidence>
<reference evidence="3 4" key="1">
    <citation type="submission" date="2023-11" db="EMBL/GenBank/DDBJ databases">
        <authorList>
            <person name="Xu M."/>
            <person name="Jiang T."/>
        </authorList>
    </citation>
    <scope>NUCLEOTIDE SEQUENCE [LARGE SCALE GENOMIC DNA]</scope>
    <source>
        <strain evidence="3 4">SD</strain>
    </source>
</reference>
<evidence type="ECO:0000313" key="3">
    <source>
        <dbReference type="EMBL" id="MDX8152512.1"/>
    </source>
</evidence>
<comment type="caution">
    <text evidence="3">The sequence shown here is derived from an EMBL/GenBank/DDBJ whole genome shotgun (WGS) entry which is preliminary data.</text>
</comment>
<evidence type="ECO:0000259" key="2">
    <source>
        <dbReference type="Pfam" id="PF09037"/>
    </source>
</evidence>
<keyword evidence="1" id="KW-0808">Transferase</keyword>
<comment type="similarity">
    <text evidence="1">Belongs to the Stf0 sulfotransferase family.</text>
</comment>
<sequence>MGFPENPPRRSYVVAATPRSGSTLLCETLRASAVAGRPEEPFQRLADTGLPHQPRDYFRDVGDAELLALLPPREIHRAIDADDAAERIDRAIAEGTTANGVFGTKLMWGYLGDFLAGARLALGEPGLDDPTTISRALAGGGDVAYVQVRRADKLGQAISLWRAIQTQRWRDEGEAAGASSAIAAADATARGAAAPGSPAEPVYHRGAIAHLRDLLASGEASWDAWFAQHGITPVRVVVYEDLVPALEPTVRALLGELGIEDEPAAGFATPRMRRQANGTSGAWRERFLAEEKAT</sequence>
<accession>A0ABU4VL04</accession>